<feature type="compositionally biased region" description="Basic and acidic residues" evidence="1">
    <location>
        <begin position="462"/>
        <end position="473"/>
    </location>
</feature>
<feature type="compositionally biased region" description="Polar residues" evidence="1">
    <location>
        <begin position="50"/>
        <end position="64"/>
    </location>
</feature>
<proteinExistence type="predicted"/>
<dbReference type="PANTHER" id="PTHR46515:SF1">
    <property type="entry name" value="TATA ELEMENT MODULATORY FACTOR"/>
    <property type="match status" value="1"/>
</dbReference>
<gene>
    <name evidence="2" type="ORF">HK103_001431</name>
</gene>
<dbReference type="GO" id="GO:0005783">
    <property type="term" value="C:endoplasmic reticulum"/>
    <property type="evidence" value="ECO:0007669"/>
    <property type="project" value="TreeGrafter"/>
</dbReference>
<sequence length="473" mass="52491">MSGWSLNNAFEFVKSAVDSVESQLDSILDQEKKPKPTSDVFKKSKHLSKAKQNGSDESNSQATVKKSDDGILGKSTELVGNKAAGGAVSVSDKAISKQPEVDEEQPDTSVDINTVKQPVEGISIDSTIINQTNVPVEMKDGSLGQQLNKDESMKEGWGSMDDFEIEDVLDDNTMEVTGVAATEEVIGVAATEQVGDATREQVGDATREQVGDATREQVGDATREQVDAATEQVGVAATEQVGDATREQVGDATREQDMADIPDKKELYTNGEKVLDKKEYIETKVNQEIIDKVELESKSIENLKAVVEQEILADSQNEQKPVIEQKVGSLDELEKRNMQLLEAKTENAELYNRIQQLEQELAQKQSNYEMLNERYVKYKEKQDNETDSSFTEMQNALNQKEEKIAGLLKEGEDLAKQVLKANTLTKNYRKQVEDLKKENADKSTKLEQSQQKIEQLNNKMAGMKESERVIQGT</sequence>
<feature type="compositionally biased region" description="Basic and acidic residues" evidence="1">
    <location>
        <begin position="29"/>
        <end position="42"/>
    </location>
</feature>
<comment type="caution">
    <text evidence="2">The sequence shown here is derived from an EMBL/GenBank/DDBJ whole genome shotgun (WGS) entry which is preliminary data.</text>
</comment>
<feature type="region of interest" description="Disordered" evidence="1">
    <location>
        <begin position="434"/>
        <end position="473"/>
    </location>
</feature>
<dbReference type="PANTHER" id="PTHR46515">
    <property type="entry name" value="TATA ELEMENT MODULATORY FACTOR TMF1"/>
    <property type="match status" value="1"/>
</dbReference>
<feature type="compositionally biased region" description="Polar residues" evidence="1">
    <location>
        <begin position="446"/>
        <end position="458"/>
    </location>
</feature>
<organism evidence="2 3">
    <name type="scientific">Boothiomyces macroporosus</name>
    <dbReference type="NCBI Taxonomy" id="261099"/>
    <lineage>
        <taxon>Eukaryota</taxon>
        <taxon>Fungi</taxon>
        <taxon>Fungi incertae sedis</taxon>
        <taxon>Chytridiomycota</taxon>
        <taxon>Chytridiomycota incertae sedis</taxon>
        <taxon>Chytridiomycetes</taxon>
        <taxon>Rhizophydiales</taxon>
        <taxon>Terramycetaceae</taxon>
        <taxon>Boothiomyces</taxon>
    </lineage>
</organism>
<evidence type="ECO:0000256" key="1">
    <source>
        <dbReference type="SAM" id="MobiDB-lite"/>
    </source>
</evidence>
<feature type="region of interest" description="Disordered" evidence="1">
    <location>
        <begin position="198"/>
        <end position="219"/>
    </location>
</feature>
<accession>A0AAD5UAK6</accession>
<reference evidence="2" key="1">
    <citation type="submission" date="2020-05" db="EMBL/GenBank/DDBJ databases">
        <title>Phylogenomic resolution of chytrid fungi.</title>
        <authorList>
            <person name="Stajich J.E."/>
            <person name="Amses K."/>
            <person name="Simmons R."/>
            <person name="Seto K."/>
            <person name="Myers J."/>
            <person name="Bonds A."/>
            <person name="Quandt C.A."/>
            <person name="Barry K."/>
            <person name="Liu P."/>
            <person name="Grigoriev I."/>
            <person name="Longcore J.E."/>
            <person name="James T.Y."/>
        </authorList>
    </citation>
    <scope>NUCLEOTIDE SEQUENCE</scope>
    <source>
        <strain evidence="2">PLAUS21</strain>
    </source>
</reference>
<keyword evidence="3" id="KW-1185">Reference proteome</keyword>
<dbReference type="InterPro" id="IPR022092">
    <property type="entry name" value="TMF_DNA-bd"/>
</dbReference>
<dbReference type="GO" id="GO:0005794">
    <property type="term" value="C:Golgi apparatus"/>
    <property type="evidence" value="ECO:0007669"/>
    <property type="project" value="TreeGrafter"/>
</dbReference>
<dbReference type="InterPro" id="IPR052602">
    <property type="entry name" value="Growth_transcription_reg"/>
</dbReference>
<dbReference type="AlphaFoldDB" id="A0AAD5UAK6"/>
<evidence type="ECO:0000313" key="3">
    <source>
        <dbReference type="Proteomes" id="UP001210925"/>
    </source>
</evidence>
<dbReference type="EMBL" id="JADGKB010000138">
    <property type="protein sequence ID" value="KAJ3252530.1"/>
    <property type="molecule type" value="Genomic_DNA"/>
</dbReference>
<feature type="region of interest" description="Disordered" evidence="1">
    <location>
        <begin position="23"/>
        <end position="111"/>
    </location>
</feature>
<protein>
    <submittedName>
        <fullName evidence="2">Uncharacterized protein</fullName>
    </submittedName>
</protein>
<evidence type="ECO:0000313" key="2">
    <source>
        <dbReference type="EMBL" id="KAJ3252530.1"/>
    </source>
</evidence>
<dbReference type="Proteomes" id="UP001210925">
    <property type="component" value="Unassembled WGS sequence"/>
</dbReference>
<name>A0AAD5UAK6_9FUNG</name>
<dbReference type="Pfam" id="PF12329">
    <property type="entry name" value="TMF_DNA_bd"/>
    <property type="match status" value="1"/>
</dbReference>
<feature type="compositionally biased region" description="Basic and acidic residues" evidence="1">
    <location>
        <begin position="434"/>
        <end position="445"/>
    </location>
</feature>